<feature type="transmembrane region" description="Helical" evidence="5">
    <location>
        <begin position="80"/>
        <end position="106"/>
    </location>
</feature>
<sequence length="287" mass="30421">MAGCCSYKLARRGLLLMNMILLLFAFIFMGVGGVSIGVGKDFASSLNNYCRKVCDVVVEGVTGCNCDSDPPETTLPTVAFAAPAAGLVSVGVFVFFTTILGCVGAIREKSALLIAYIVLMVLIIIMQFGFGVAAGAVASGSAPEVSGPFIGVLNDNYRYFDWKMLSSFWRPACFFASANTTVYDYFLLRPENVTFNFPACDFDGNCAIASPNIPLSAQEAYCCNPKSNKCDTSKETCISGNECVLSFLGKIAAPVASVAFLALVIEITALAFACIIRKGGDGGKFRA</sequence>
<dbReference type="GO" id="GO:0016020">
    <property type="term" value="C:membrane"/>
    <property type="evidence" value="ECO:0007669"/>
    <property type="project" value="UniProtKB-SubCell"/>
</dbReference>
<evidence type="ECO:0000313" key="6">
    <source>
        <dbReference type="EMBL" id="CAD8636471.1"/>
    </source>
</evidence>
<keyword evidence="4 5" id="KW-0472">Membrane</keyword>
<dbReference type="EMBL" id="HBEZ01025648">
    <property type="protein sequence ID" value="CAD8636471.1"/>
    <property type="molecule type" value="Transcribed_RNA"/>
</dbReference>
<evidence type="ECO:0008006" key="7">
    <source>
        <dbReference type="Google" id="ProtNLM"/>
    </source>
</evidence>
<comment type="subcellular location">
    <subcellularLocation>
        <location evidence="1">Membrane</location>
        <topology evidence="1">Multi-pass membrane protein</topology>
    </subcellularLocation>
</comment>
<feature type="transmembrane region" description="Helical" evidence="5">
    <location>
        <begin position="251"/>
        <end position="276"/>
    </location>
</feature>
<evidence type="ECO:0000256" key="4">
    <source>
        <dbReference type="ARBA" id="ARBA00023136"/>
    </source>
</evidence>
<evidence type="ECO:0000256" key="1">
    <source>
        <dbReference type="ARBA" id="ARBA00004141"/>
    </source>
</evidence>
<protein>
    <recommendedName>
        <fullName evidence="7">Tetraspanin</fullName>
    </recommendedName>
</protein>
<organism evidence="6">
    <name type="scientific">Cryptomonas curvata</name>
    <dbReference type="NCBI Taxonomy" id="233186"/>
    <lineage>
        <taxon>Eukaryota</taxon>
        <taxon>Cryptophyceae</taxon>
        <taxon>Cryptomonadales</taxon>
        <taxon>Cryptomonadaceae</taxon>
        <taxon>Cryptomonas</taxon>
    </lineage>
</organism>
<evidence type="ECO:0000256" key="5">
    <source>
        <dbReference type="SAM" id="Phobius"/>
    </source>
</evidence>
<name>A0A7S0QJ77_9CRYP</name>
<proteinExistence type="predicted"/>
<feature type="transmembrane region" description="Helical" evidence="5">
    <location>
        <begin position="113"/>
        <end position="138"/>
    </location>
</feature>
<evidence type="ECO:0000256" key="2">
    <source>
        <dbReference type="ARBA" id="ARBA00022692"/>
    </source>
</evidence>
<evidence type="ECO:0000256" key="3">
    <source>
        <dbReference type="ARBA" id="ARBA00022989"/>
    </source>
</evidence>
<accession>A0A7S0QJ77</accession>
<feature type="transmembrane region" description="Helical" evidence="5">
    <location>
        <begin position="15"/>
        <end position="38"/>
    </location>
</feature>
<dbReference type="AlphaFoldDB" id="A0A7S0QJ77"/>
<dbReference type="Pfam" id="PF00335">
    <property type="entry name" value="Tetraspanin"/>
    <property type="match status" value="1"/>
</dbReference>
<dbReference type="InterPro" id="IPR018499">
    <property type="entry name" value="Tetraspanin/Peripherin"/>
</dbReference>
<reference evidence="6" key="1">
    <citation type="submission" date="2021-01" db="EMBL/GenBank/DDBJ databases">
        <authorList>
            <person name="Corre E."/>
            <person name="Pelletier E."/>
            <person name="Niang G."/>
            <person name="Scheremetjew M."/>
            <person name="Finn R."/>
            <person name="Kale V."/>
            <person name="Holt S."/>
            <person name="Cochrane G."/>
            <person name="Meng A."/>
            <person name="Brown T."/>
            <person name="Cohen L."/>
        </authorList>
    </citation>
    <scope>NUCLEOTIDE SEQUENCE</scope>
    <source>
        <strain evidence="6">CCAP979/52</strain>
    </source>
</reference>
<keyword evidence="3 5" id="KW-1133">Transmembrane helix</keyword>
<keyword evidence="2 5" id="KW-0812">Transmembrane</keyword>
<gene>
    <name evidence="6" type="ORF">CCUR1050_LOCUS14153</name>
</gene>